<dbReference type="KEGG" id="nnu:104610485"/>
<protein>
    <submittedName>
        <fullName evidence="2">Pentatricopeptide repeat-containing protein At2g44880</fullName>
    </submittedName>
</protein>
<dbReference type="Pfam" id="PF01535">
    <property type="entry name" value="PPR"/>
    <property type="match status" value="5"/>
</dbReference>
<dbReference type="InterPro" id="IPR011990">
    <property type="entry name" value="TPR-like_helical_dom_sf"/>
</dbReference>
<name>A0A1U8BFX7_NELNU</name>
<dbReference type="GO" id="GO:0009451">
    <property type="term" value="P:RNA modification"/>
    <property type="evidence" value="ECO:0007669"/>
    <property type="project" value="InterPro"/>
</dbReference>
<dbReference type="InterPro" id="IPR046848">
    <property type="entry name" value="E_motif"/>
</dbReference>
<dbReference type="InterPro" id="IPR002885">
    <property type="entry name" value="PPR_rpt"/>
</dbReference>
<dbReference type="OMA" id="WEGLEIH"/>
<dbReference type="GeneID" id="104610485"/>
<evidence type="ECO:0000313" key="1">
    <source>
        <dbReference type="Proteomes" id="UP000189703"/>
    </source>
</evidence>
<organism evidence="1 2">
    <name type="scientific">Nelumbo nucifera</name>
    <name type="common">Sacred lotus</name>
    <dbReference type="NCBI Taxonomy" id="4432"/>
    <lineage>
        <taxon>Eukaryota</taxon>
        <taxon>Viridiplantae</taxon>
        <taxon>Streptophyta</taxon>
        <taxon>Embryophyta</taxon>
        <taxon>Tracheophyta</taxon>
        <taxon>Spermatophyta</taxon>
        <taxon>Magnoliopsida</taxon>
        <taxon>Proteales</taxon>
        <taxon>Nelumbonaceae</taxon>
        <taxon>Nelumbo</taxon>
    </lineage>
</organism>
<dbReference type="PANTHER" id="PTHR47926">
    <property type="entry name" value="PENTATRICOPEPTIDE REPEAT-CONTAINING PROTEIN"/>
    <property type="match status" value="1"/>
</dbReference>
<keyword evidence="1" id="KW-1185">Reference proteome</keyword>
<dbReference type="Gene3D" id="1.25.40.10">
    <property type="entry name" value="Tetratricopeptide repeat domain"/>
    <property type="match status" value="4"/>
</dbReference>
<dbReference type="InterPro" id="IPR046960">
    <property type="entry name" value="PPR_At4g14850-like_plant"/>
</dbReference>
<dbReference type="OrthoDB" id="185373at2759"/>
<dbReference type="PANTHER" id="PTHR47926:SF437">
    <property type="entry name" value="PENTACOTRIPEPTIDE-REPEAT REGION OF PRORP DOMAIN-CONTAINING PROTEIN"/>
    <property type="match status" value="1"/>
</dbReference>
<accession>A0A1U8BFX7</accession>
<reference evidence="2" key="1">
    <citation type="submission" date="2025-08" db="UniProtKB">
        <authorList>
            <consortium name="RefSeq"/>
        </authorList>
    </citation>
    <scope>IDENTIFICATION</scope>
</reference>
<dbReference type="FunCoup" id="A0A1U8BFX7">
    <property type="interactions" value="239"/>
</dbReference>
<dbReference type="RefSeq" id="XP_010275418.1">
    <property type="nucleotide sequence ID" value="XM_010277116.2"/>
</dbReference>
<dbReference type="FunFam" id="1.25.40.10:FF:000184">
    <property type="entry name" value="Pentatricopeptide repeat-containing protein, chloroplastic"/>
    <property type="match status" value="1"/>
</dbReference>
<evidence type="ECO:0000313" key="2">
    <source>
        <dbReference type="RefSeq" id="XP_010275418.1"/>
    </source>
</evidence>
<dbReference type="Proteomes" id="UP000189703">
    <property type="component" value="Unplaced"/>
</dbReference>
<dbReference type="AlphaFoldDB" id="A0A1U8BFX7"/>
<dbReference type="STRING" id="4432.A0A1U8BFX7"/>
<dbReference type="Pfam" id="PF12854">
    <property type="entry name" value="PPR_1"/>
    <property type="match status" value="1"/>
</dbReference>
<dbReference type="Pfam" id="PF20431">
    <property type="entry name" value="E_motif"/>
    <property type="match status" value="1"/>
</dbReference>
<dbReference type="SUPFAM" id="SSF81901">
    <property type="entry name" value="HCP-like"/>
    <property type="match status" value="1"/>
</dbReference>
<gene>
    <name evidence="2" type="primary">LOC104610485</name>
</gene>
<proteinExistence type="predicted"/>
<dbReference type="PROSITE" id="PS51375">
    <property type="entry name" value="PPR"/>
    <property type="match status" value="6"/>
</dbReference>
<dbReference type="FunFam" id="1.25.40.10:FF:000344">
    <property type="entry name" value="Pentatricopeptide repeat-containing protein"/>
    <property type="match status" value="1"/>
</dbReference>
<dbReference type="Pfam" id="PF13041">
    <property type="entry name" value="PPR_2"/>
    <property type="match status" value="2"/>
</dbReference>
<sequence>MTEEEAKPLWSPRERRCLSLLQRPNTKNSILQIHGFMLRNALETNVNLLTKFIIACASVAVVGTSDPLAGIRHARCVFDHRHHRDDVFLCNSMIKAHVDKQQFREAMTLYKRLRNETLFTPDNYTFPALVKSCGSNLAVKEGQQFHSEVIKMGYCFNLFISTAIVDMYAKFGEMILARKLFDEMPLKNQVSWTALVVGYARCGDVVTARELFCRMPEKDPAAFNAMVNAYVKSGNMDSARELFEEMPERNIVSWTTLISGYCKNGDLATARLLFDTMPEQSLVSWNAMIGGYCQNKRPNEALELFRKMQSYSFRPDKVTIVSILPAIADVGALDLGGWVHQYVRRMKLDREVNICTALVDMYAKCGEILKAKQVFDEMEERETASWNAMINGLAVNGCANEALEVFSEMRSEGIKPNEVTMLGVLSACNHGGLVEEGRNWFNMMKGYGLTPRIEHYGCMIDLLGRAGFLEEAEQLIQKMPYEVNGIILSSFLFACGCRGDVTRAERIKWKTLEMEPWNDGNYVMLRNLYAGAKRWKDVEEVKALMKRNRAKKEAGCSVIEIDCKVWEFVAGDVVHPHWEVIEWMLGQLWAHMSGEANCKATDLITFCFD</sequence>
<dbReference type="GO" id="GO:0003723">
    <property type="term" value="F:RNA binding"/>
    <property type="evidence" value="ECO:0007669"/>
    <property type="project" value="InterPro"/>
</dbReference>
<dbReference type="NCBIfam" id="TIGR00756">
    <property type="entry name" value="PPR"/>
    <property type="match status" value="7"/>
</dbReference>
<dbReference type="FunFam" id="1.25.40.10:FF:000348">
    <property type="entry name" value="Pentatricopeptide repeat-containing protein chloroplastic"/>
    <property type="match status" value="1"/>
</dbReference>
<dbReference type="eggNOG" id="KOG4197">
    <property type="taxonomic scope" value="Eukaryota"/>
</dbReference>